<proteinExistence type="predicted"/>
<feature type="transmembrane region" description="Helical" evidence="1">
    <location>
        <begin position="215"/>
        <end position="233"/>
    </location>
</feature>
<accession>A0A8J8PC70</accession>
<sequence length="326" mass="33584">MATTNPMSVSSSSSTATTTATDTGYQMVTATPLLTPTELLVTVFAFITLGGDVGVLFVGLSLGYWFGPRLDETTRPAAATTIAVAMLALAVVLAVKSYTAIPRPAAMPIDPTVLPGGLADFVGGELDSDGFSFPSGHATGSTAVYGSLAVLLTVGRRRLRYLVAGVAIGLISLSRVVIGVHYPRDIIAGMLLGTLLVAGGVKLARDGDRLRPDRVFVLAGVAASIGAVVAWQGGHTEEVRQGVIGIGTTLGALGVWHRVGERLTDAPAVSLPVALAGIVVAGALWIGAYEGVFGLVGTVVGSAVGVTIILWLPLVESWRRKKRDNQ</sequence>
<dbReference type="PANTHER" id="PTHR14969:SF13">
    <property type="entry name" value="AT30094P"/>
    <property type="match status" value="1"/>
</dbReference>
<gene>
    <name evidence="3" type="ORF">EGH24_03645</name>
</gene>
<dbReference type="Proteomes" id="UP000705823">
    <property type="component" value="Unassembled WGS sequence"/>
</dbReference>
<keyword evidence="1" id="KW-1133">Transmembrane helix</keyword>
<evidence type="ECO:0000256" key="1">
    <source>
        <dbReference type="SAM" id="Phobius"/>
    </source>
</evidence>
<dbReference type="InterPro" id="IPR036938">
    <property type="entry name" value="PAP2/HPO_sf"/>
</dbReference>
<feature type="transmembrane region" description="Helical" evidence="1">
    <location>
        <begin position="268"/>
        <end position="286"/>
    </location>
</feature>
<dbReference type="EMBL" id="RKLU01000002">
    <property type="protein sequence ID" value="TQQ82558.1"/>
    <property type="molecule type" value="Genomic_DNA"/>
</dbReference>
<name>A0A8J8PC70_9EURY</name>
<keyword evidence="4" id="KW-1185">Reference proteome</keyword>
<dbReference type="SMART" id="SM00014">
    <property type="entry name" value="acidPPc"/>
    <property type="match status" value="1"/>
</dbReference>
<feature type="transmembrane region" description="Helical" evidence="1">
    <location>
        <begin position="186"/>
        <end position="203"/>
    </location>
</feature>
<dbReference type="InterPro" id="IPR000326">
    <property type="entry name" value="PAP2/HPO"/>
</dbReference>
<evidence type="ECO:0000259" key="2">
    <source>
        <dbReference type="SMART" id="SM00014"/>
    </source>
</evidence>
<keyword evidence="1" id="KW-0472">Membrane</keyword>
<evidence type="ECO:0000313" key="3">
    <source>
        <dbReference type="EMBL" id="TQQ82558.1"/>
    </source>
</evidence>
<feature type="transmembrane region" description="Helical" evidence="1">
    <location>
        <begin position="77"/>
        <end position="95"/>
    </location>
</feature>
<keyword evidence="1" id="KW-0812">Transmembrane</keyword>
<feature type="domain" description="Phosphatidic acid phosphatase type 2/haloperoxidase" evidence="2">
    <location>
        <begin position="74"/>
        <end position="201"/>
    </location>
</feature>
<reference evidence="3" key="1">
    <citation type="submission" date="2019-02" db="EMBL/GenBank/DDBJ databases">
        <title>Halonotius sp. a new haloarchaeum isolated from saline soil.</title>
        <authorList>
            <person name="Duran-Viseras A."/>
            <person name="Sanchez-Porro C."/>
            <person name="Ventosa A."/>
        </authorList>
    </citation>
    <scope>NUCLEOTIDE SEQUENCE</scope>
    <source>
        <strain evidence="3">F15B</strain>
    </source>
</reference>
<feature type="transmembrane region" description="Helical" evidence="1">
    <location>
        <begin position="292"/>
        <end position="314"/>
    </location>
</feature>
<feature type="transmembrane region" description="Helical" evidence="1">
    <location>
        <begin position="39"/>
        <end position="65"/>
    </location>
</feature>
<comment type="caution">
    <text evidence="3">The sequence shown here is derived from an EMBL/GenBank/DDBJ whole genome shotgun (WGS) entry which is preliminary data.</text>
</comment>
<evidence type="ECO:0000313" key="4">
    <source>
        <dbReference type="Proteomes" id="UP000705823"/>
    </source>
</evidence>
<feature type="transmembrane region" description="Helical" evidence="1">
    <location>
        <begin position="161"/>
        <end position="180"/>
    </location>
</feature>
<dbReference type="PANTHER" id="PTHR14969">
    <property type="entry name" value="SPHINGOSINE-1-PHOSPHATE PHOSPHOHYDROLASE"/>
    <property type="match status" value="1"/>
</dbReference>
<protein>
    <submittedName>
        <fullName evidence="3">Phosphatase PAP2 family protein</fullName>
    </submittedName>
</protein>
<dbReference type="AlphaFoldDB" id="A0A8J8PC70"/>
<dbReference type="Gene3D" id="1.20.144.10">
    <property type="entry name" value="Phosphatidic acid phosphatase type 2/haloperoxidase"/>
    <property type="match status" value="1"/>
</dbReference>
<feature type="transmembrane region" description="Helical" evidence="1">
    <location>
        <begin position="136"/>
        <end position="154"/>
    </location>
</feature>
<dbReference type="Pfam" id="PF01569">
    <property type="entry name" value="PAP2"/>
    <property type="match status" value="1"/>
</dbReference>
<dbReference type="SUPFAM" id="SSF48317">
    <property type="entry name" value="Acid phosphatase/Vanadium-dependent haloperoxidase"/>
    <property type="match status" value="1"/>
</dbReference>
<feature type="transmembrane region" description="Helical" evidence="1">
    <location>
        <begin position="239"/>
        <end position="256"/>
    </location>
</feature>
<organism evidence="3 4">
    <name type="scientific">Halonotius terrestris</name>
    <dbReference type="NCBI Taxonomy" id="2487750"/>
    <lineage>
        <taxon>Archaea</taxon>
        <taxon>Methanobacteriati</taxon>
        <taxon>Methanobacteriota</taxon>
        <taxon>Stenosarchaea group</taxon>
        <taxon>Halobacteria</taxon>
        <taxon>Halobacteriales</taxon>
        <taxon>Haloferacaceae</taxon>
        <taxon>Halonotius</taxon>
    </lineage>
</organism>